<dbReference type="InParanoid" id="A0A507AKP4"/>
<feature type="compositionally biased region" description="Polar residues" evidence="1">
    <location>
        <begin position="647"/>
        <end position="663"/>
    </location>
</feature>
<name>A0A507AKP4_9PEZI</name>
<proteinExistence type="predicted"/>
<feature type="compositionally biased region" description="Low complexity" evidence="1">
    <location>
        <begin position="465"/>
        <end position="482"/>
    </location>
</feature>
<dbReference type="AlphaFoldDB" id="A0A507AKP4"/>
<feature type="compositionally biased region" description="Pro residues" evidence="1">
    <location>
        <begin position="483"/>
        <end position="496"/>
    </location>
</feature>
<dbReference type="Proteomes" id="UP000319257">
    <property type="component" value="Unassembled WGS sequence"/>
</dbReference>
<comment type="caution">
    <text evidence="2">The sequence shown here is derived from an EMBL/GenBank/DDBJ whole genome shotgun (WGS) entry which is preliminary data.</text>
</comment>
<keyword evidence="3" id="KW-1185">Reference proteome</keyword>
<dbReference type="OrthoDB" id="5234071at2759"/>
<feature type="region of interest" description="Disordered" evidence="1">
    <location>
        <begin position="809"/>
        <end position="837"/>
    </location>
</feature>
<dbReference type="GeneID" id="41975403"/>
<sequence>MVSFFGLKLGGDKKKKPDKVQEPQAPQQPRKIDQNLLGEGQFFGTNVNKKGVVNGSIRSFSRPGTAYSNRTSAFKTTPYAHDTHNLAASSMYDLSNMNNLTRVPSFTSLKQSASDTALRGNFGNTSTVSLGLPPSISAGAGSSARPSTSHGGQGATKPWVNPLDVHFNRPTPTGSKSPLGQYALQLNVDSDGSSLLGDKPENIADAISDQIDRDEKEAKARAQRAFSSSSGVRPKDLRVPLTSSHSYPSPPESVTGERAVFASSKRPMDRSQSPLSKADASSGPHRPLSHGFNGPTELPSPPMSQEEDDEERASWESRPIIQNVAAKRDTLTINPGRRQSLSMKIEELERTLVNQQRAHEGAARAAQAAQQEAEQRFGQGERRPSLPFAERGPRSQSPAGTPGMRPPMHHGEGPRPQSPMGRPVRPQSPAGMRGPMGGPRTQSPMGRHPRPHSPAGMRGPRPQSPAGFHGPHPHGPAGMRGPPRGPPPRGPLPRPRSPAGMRGPRPDSPSGMRGPLDRPPRPHSPSSHGSRNQSPMARHRRPESPAGQQPRHGQWSQPPPIAQQPRPQSPSGYGPHNHSPVGRESRPDSPVIRHPVQVRHPPPEEAQAPPPRPHSPAGLQAPRSGSPLNQTQRAESPMDPDRRVISPVSQSTISSPLANSFSAASLGRPPTSRPPRPKPDDPPDRSASAATTVPGPGARARARGLEAAQLCPPASPTAQSHVAGPRPPDSHVGRLASAVSERAAGLERLLAAALADVAAAAVTAPALAVLLHAPAALAAAAQPGPPDGARQAAPSARVLGRELHRGRGAGALDAAAAQADDRRHGGPGPAARDGRQARSGVGVGVVVVAFADRGAGGGEGAVLRQGVRLWARPGAVAVVACAEAESRAAEPDGDRG</sequence>
<organism evidence="2 3">
    <name type="scientific">Thyridium curvatum</name>
    <dbReference type="NCBI Taxonomy" id="1093900"/>
    <lineage>
        <taxon>Eukaryota</taxon>
        <taxon>Fungi</taxon>
        <taxon>Dikarya</taxon>
        <taxon>Ascomycota</taxon>
        <taxon>Pezizomycotina</taxon>
        <taxon>Sordariomycetes</taxon>
        <taxon>Sordariomycetidae</taxon>
        <taxon>Thyridiales</taxon>
        <taxon>Thyridiaceae</taxon>
        <taxon>Thyridium</taxon>
    </lineage>
</organism>
<feature type="compositionally biased region" description="Low complexity" evidence="1">
    <location>
        <begin position="685"/>
        <end position="699"/>
    </location>
</feature>
<feature type="compositionally biased region" description="Low complexity" evidence="1">
    <location>
        <begin position="133"/>
        <end position="149"/>
    </location>
</feature>
<protein>
    <submittedName>
        <fullName evidence="2">Uncharacterized protein</fullName>
    </submittedName>
</protein>
<dbReference type="EMBL" id="SKBQ01000050">
    <property type="protein sequence ID" value="TPX11095.1"/>
    <property type="molecule type" value="Genomic_DNA"/>
</dbReference>
<evidence type="ECO:0000256" key="1">
    <source>
        <dbReference type="SAM" id="MobiDB-lite"/>
    </source>
</evidence>
<dbReference type="STRING" id="1093900.A0A507AKP4"/>
<gene>
    <name evidence="2" type="ORF">E0L32_007956</name>
</gene>
<feature type="compositionally biased region" description="Low complexity" evidence="1">
    <location>
        <begin position="363"/>
        <end position="372"/>
    </location>
</feature>
<evidence type="ECO:0000313" key="2">
    <source>
        <dbReference type="EMBL" id="TPX11095.1"/>
    </source>
</evidence>
<evidence type="ECO:0000313" key="3">
    <source>
        <dbReference type="Proteomes" id="UP000319257"/>
    </source>
</evidence>
<reference evidence="2 3" key="1">
    <citation type="submission" date="2019-06" db="EMBL/GenBank/DDBJ databases">
        <title>Draft genome sequence of the filamentous fungus Phialemoniopsis curvata isolated from diesel fuel.</title>
        <authorList>
            <person name="Varaljay V.A."/>
            <person name="Lyon W.J."/>
            <person name="Crouch A.L."/>
            <person name="Drake C.E."/>
            <person name="Hollomon J.M."/>
            <person name="Nadeau L.J."/>
            <person name="Nunn H.S."/>
            <person name="Stevenson B.S."/>
            <person name="Bojanowski C.L."/>
            <person name="Crookes-Goodson W.J."/>
        </authorList>
    </citation>
    <scope>NUCLEOTIDE SEQUENCE [LARGE SCALE GENOMIC DNA]</scope>
    <source>
        <strain evidence="2 3">D216</strain>
    </source>
</reference>
<feature type="region of interest" description="Disordered" evidence="1">
    <location>
        <begin position="1"/>
        <end position="32"/>
    </location>
</feature>
<feature type="compositionally biased region" description="Basic and acidic residues" evidence="1">
    <location>
        <begin position="373"/>
        <end position="384"/>
    </location>
</feature>
<feature type="region of interest" description="Disordered" evidence="1">
    <location>
        <begin position="355"/>
        <end position="733"/>
    </location>
</feature>
<feature type="region of interest" description="Disordered" evidence="1">
    <location>
        <begin position="133"/>
        <end position="179"/>
    </location>
</feature>
<feature type="region of interest" description="Disordered" evidence="1">
    <location>
        <begin position="214"/>
        <end position="321"/>
    </location>
</feature>
<dbReference type="RefSeq" id="XP_030992806.1">
    <property type="nucleotide sequence ID" value="XM_031142757.1"/>
</dbReference>
<accession>A0A507AKP4</accession>